<dbReference type="InterPro" id="IPR029039">
    <property type="entry name" value="Flavoprotein-like_sf"/>
</dbReference>
<dbReference type="EMBL" id="JAHZIK010001769">
    <property type="protein sequence ID" value="MBW7459677.1"/>
    <property type="molecule type" value="Genomic_DNA"/>
</dbReference>
<dbReference type="InterPro" id="IPR003680">
    <property type="entry name" value="Flavodoxin_fold"/>
</dbReference>
<proteinExistence type="predicted"/>
<dbReference type="Proteomes" id="UP001519887">
    <property type="component" value="Unassembled WGS sequence"/>
</dbReference>
<reference evidence="2 3" key="1">
    <citation type="submission" date="2021-07" db="EMBL/GenBank/DDBJ databases">
        <title>Paenibacillus radiodurans sp. nov., isolated from the southeastern edge of Tengger Desert.</title>
        <authorList>
            <person name="Zhang G."/>
        </authorList>
    </citation>
    <scope>NUCLEOTIDE SEQUENCE [LARGE SCALE GENOMIC DNA]</scope>
    <source>
        <strain evidence="2 3">CCM 7311</strain>
    </source>
</reference>
<sequence length="69" mass="8000">MKTMVIVAHPNLQQSRVNRRGAAELRQHPDQITVHELYETYRLTRELDPRIARKTHAGRNAAIIMAARK</sequence>
<name>A0ABS7CFH5_9BACL</name>
<protein>
    <submittedName>
        <fullName evidence="2">NAD(P)H-dependent oxidoreductase</fullName>
    </submittedName>
</protein>
<dbReference type="Pfam" id="PF02525">
    <property type="entry name" value="Flavodoxin_2"/>
    <property type="match status" value="1"/>
</dbReference>
<feature type="domain" description="Flavodoxin-like fold" evidence="1">
    <location>
        <begin position="1"/>
        <end position="47"/>
    </location>
</feature>
<evidence type="ECO:0000313" key="2">
    <source>
        <dbReference type="EMBL" id="MBW7459677.1"/>
    </source>
</evidence>
<comment type="caution">
    <text evidence="2">The sequence shown here is derived from an EMBL/GenBank/DDBJ whole genome shotgun (WGS) entry which is preliminary data.</text>
</comment>
<gene>
    <name evidence="2" type="ORF">K0U00_37025</name>
</gene>
<organism evidence="2 3">
    <name type="scientific">Paenibacillus sepulcri</name>
    <dbReference type="NCBI Taxonomy" id="359917"/>
    <lineage>
        <taxon>Bacteria</taxon>
        <taxon>Bacillati</taxon>
        <taxon>Bacillota</taxon>
        <taxon>Bacilli</taxon>
        <taxon>Bacillales</taxon>
        <taxon>Paenibacillaceae</taxon>
        <taxon>Paenibacillus</taxon>
    </lineage>
</organism>
<evidence type="ECO:0000313" key="3">
    <source>
        <dbReference type="Proteomes" id="UP001519887"/>
    </source>
</evidence>
<dbReference type="Gene3D" id="3.40.50.360">
    <property type="match status" value="1"/>
</dbReference>
<evidence type="ECO:0000259" key="1">
    <source>
        <dbReference type="Pfam" id="PF02525"/>
    </source>
</evidence>
<accession>A0ABS7CFH5</accession>
<keyword evidence="3" id="KW-1185">Reference proteome</keyword>